<name>A0A1M5I3B0_9GAMM</name>
<evidence type="ECO:0000313" key="3">
    <source>
        <dbReference type="Proteomes" id="UP000184517"/>
    </source>
</evidence>
<keyword evidence="3" id="KW-1185">Reference proteome</keyword>
<dbReference type="InterPro" id="IPR024432">
    <property type="entry name" value="Put_RecE_PDDEXK-like_dom"/>
</dbReference>
<accession>A0A1M5I3B0</accession>
<dbReference type="Proteomes" id="UP000184517">
    <property type="component" value="Unassembled WGS sequence"/>
</dbReference>
<organism evidence="2 3">
    <name type="scientific">Marinomonas polaris DSM 16579</name>
    <dbReference type="NCBI Taxonomy" id="1122206"/>
    <lineage>
        <taxon>Bacteria</taxon>
        <taxon>Pseudomonadati</taxon>
        <taxon>Pseudomonadota</taxon>
        <taxon>Gammaproteobacteria</taxon>
        <taxon>Oceanospirillales</taxon>
        <taxon>Oceanospirillaceae</taxon>
        <taxon>Marinomonas</taxon>
    </lineage>
</organism>
<proteinExistence type="predicted"/>
<evidence type="ECO:0000313" key="2">
    <source>
        <dbReference type="EMBL" id="SHG22470.1"/>
    </source>
</evidence>
<gene>
    <name evidence="2" type="ORF">SAMN02745753_03487</name>
</gene>
<dbReference type="STRING" id="1122206.SAMN02745753_03487"/>
<dbReference type="InterPro" id="IPR011604">
    <property type="entry name" value="PDDEXK-like_dom_sf"/>
</dbReference>
<dbReference type="OrthoDB" id="256590at2"/>
<dbReference type="Gene3D" id="3.90.320.10">
    <property type="match status" value="1"/>
</dbReference>
<dbReference type="EMBL" id="FQVF01000018">
    <property type="protein sequence ID" value="SHG22470.1"/>
    <property type="molecule type" value="Genomic_DNA"/>
</dbReference>
<dbReference type="RefSeq" id="WP_084122516.1">
    <property type="nucleotide sequence ID" value="NZ_FQVF01000018.1"/>
</dbReference>
<dbReference type="AlphaFoldDB" id="A0A1M5I3B0"/>
<dbReference type="Pfam" id="PF12684">
    <property type="entry name" value="DUF3799"/>
    <property type="match status" value="1"/>
</dbReference>
<protein>
    <submittedName>
        <fullName evidence="2">Exodeoxyribonuclease VIII</fullName>
    </submittedName>
</protein>
<sequence length="319" mass="37654">MNTAAQQNPFDLFGDAHTQTELQLNQTPQPETPELDDFETLYLEPKRSIAHSIAPGIYHNLSNRDYHRDQSISKSGLDWIDKNPSQLIWSKNAPRDVEKEKPLDFGTAVHTLLLEPEKFSEQFVIAPELNLRTNADKAIWAQFKEENADRTIMTFEENRKLQIMRESVFAHPVARMIFEADGYNEASIFWQDKETEEMCRVRPDRAISFNDLPKLIDVKKVAGLSRFESHVEEYRYHVQYAMYTDGYFQHFGIRPDLWFLCVSDTISAGKYEVEVVQLPEEWKEIGYEKYRENLETYSHCRRNDDWLHVRTLERPRWAK</sequence>
<evidence type="ECO:0000259" key="1">
    <source>
        <dbReference type="Pfam" id="PF12684"/>
    </source>
</evidence>
<feature type="domain" description="Putative exodeoxyribonuclease 8 PDDEXK-like" evidence="1">
    <location>
        <begin position="91"/>
        <end position="306"/>
    </location>
</feature>
<reference evidence="3" key="1">
    <citation type="submission" date="2016-11" db="EMBL/GenBank/DDBJ databases">
        <authorList>
            <person name="Varghese N."/>
            <person name="Submissions S."/>
        </authorList>
    </citation>
    <scope>NUCLEOTIDE SEQUENCE [LARGE SCALE GENOMIC DNA]</scope>
    <source>
        <strain evidence="3">DSM 16579</strain>
    </source>
</reference>